<dbReference type="EMBL" id="JBHMCA010000093">
    <property type="protein sequence ID" value="MFB9451871.1"/>
    <property type="molecule type" value="Genomic_DNA"/>
</dbReference>
<dbReference type="InterPro" id="IPR025495">
    <property type="entry name" value="DUF4386"/>
</dbReference>
<keyword evidence="3" id="KW-1185">Reference proteome</keyword>
<sequence>MTSLRTTARVAGGFYLLSFVSVPTLTLYAPLRDANYFTSSGSDTGVIWGGMLEMIVAFAGIGTAVALYPVLKRQHEGVALGFVGSRVVEAASIVSGVAIVMAMVTVRQSATGPDVPAAGTALAALHLWTFLLGQGFIPAVNAVLLGYLLYRSRLVPRVLPVLGLIGAPLLATSAVATLFGFWTQVSAQSGLLTLPIGVWELSLGVYLVVKGFRPSPVTAGPAGTDRVPVSTGRSD</sequence>
<evidence type="ECO:0000313" key="2">
    <source>
        <dbReference type="EMBL" id="MFB9451871.1"/>
    </source>
</evidence>
<feature type="transmembrane region" description="Helical" evidence="1">
    <location>
        <begin position="161"/>
        <end position="183"/>
    </location>
</feature>
<evidence type="ECO:0000256" key="1">
    <source>
        <dbReference type="SAM" id="Phobius"/>
    </source>
</evidence>
<keyword evidence="1" id="KW-0812">Transmembrane</keyword>
<dbReference type="RefSeq" id="WP_223103997.1">
    <property type="nucleotide sequence ID" value="NZ_CP061913.1"/>
</dbReference>
<gene>
    <name evidence="2" type="ORF">ACFFTR_53170</name>
</gene>
<feature type="transmembrane region" description="Helical" evidence="1">
    <location>
        <begin position="12"/>
        <end position="31"/>
    </location>
</feature>
<proteinExistence type="predicted"/>
<dbReference type="Proteomes" id="UP001589608">
    <property type="component" value="Unassembled WGS sequence"/>
</dbReference>
<feature type="transmembrane region" description="Helical" evidence="1">
    <location>
        <begin position="125"/>
        <end position="149"/>
    </location>
</feature>
<protein>
    <submittedName>
        <fullName evidence="2">DUF4386 domain-containing protein</fullName>
    </submittedName>
</protein>
<comment type="caution">
    <text evidence="2">The sequence shown here is derived from an EMBL/GenBank/DDBJ whole genome shotgun (WGS) entry which is preliminary data.</text>
</comment>
<keyword evidence="1" id="KW-1133">Transmembrane helix</keyword>
<dbReference type="Pfam" id="PF14329">
    <property type="entry name" value="DUF4386"/>
    <property type="match status" value="1"/>
</dbReference>
<name>A0ABV5MSS2_9ACTN</name>
<feature type="transmembrane region" description="Helical" evidence="1">
    <location>
        <begin position="189"/>
        <end position="209"/>
    </location>
</feature>
<reference evidence="2 3" key="1">
    <citation type="submission" date="2024-09" db="EMBL/GenBank/DDBJ databases">
        <authorList>
            <person name="Sun Q."/>
            <person name="Mori K."/>
        </authorList>
    </citation>
    <scope>NUCLEOTIDE SEQUENCE [LARGE SCALE GENOMIC DNA]</scope>
    <source>
        <strain evidence="2 3">JCM 3307</strain>
    </source>
</reference>
<accession>A0ABV5MSS2</accession>
<feature type="transmembrane region" description="Helical" evidence="1">
    <location>
        <begin position="83"/>
        <end position="105"/>
    </location>
</feature>
<feature type="transmembrane region" description="Helical" evidence="1">
    <location>
        <begin position="51"/>
        <end position="71"/>
    </location>
</feature>
<keyword evidence="1" id="KW-0472">Membrane</keyword>
<organism evidence="2 3">
    <name type="scientific">Dactylosporangium vinaceum</name>
    <dbReference type="NCBI Taxonomy" id="53362"/>
    <lineage>
        <taxon>Bacteria</taxon>
        <taxon>Bacillati</taxon>
        <taxon>Actinomycetota</taxon>
        <taxon>Actinomycetes</taxon>
        <taxon>Micromonosporales</taxon>
        <taxon>Micromonosporaceae</taxon>
        <taxon>Dactylosporangium</taxon>
    </lineage>
</organism>
<evidence type="ECO:0000313" key="3">
    <source>
        <dbReference type="Proteomes" id="UP001589608"/>
    </source>
</evidence>